<dbReference type="Pfam" id="PF00988">
    <property type="entry name" value="CPSase_sm_chain"/>
    <property type="match status" value="1"/>
</dbReference>
<organism evidence="10 11">
    <name type="scientific">Camelus dromedarius</name>
    <name type="common">Dromedary</name>
    <name type="synonym">Arabian camel</name>
    <dbReference type="NCBI Taxonomy" id="9838"/>
    <lineage>
        <taxon>Eukaryota</taxon>
        <taxon>Metazoa</taxon>
        <taxon>Chordata</taxon>
        <taxon>Craniata</taxon>
        <taxon>Vertebrata</taxon>
        <taxon>Euteleostomi</taxon>
        <taxon>Mammalia</taxon>
        <taxon>Eutheria</taxon>
        <taxon>Laurasiatheria</taxon>
        <taxon>Artiodactyla</taxon>
        <taxon>Tylopoda</taxon>
        <taxon>Camelidae</taxon>
        <taxon>Camelus</taxon>
    </lineage>
</organism>
<feature type="chain" id="PRO_5024455689" description="carbamoyl-phosphate synthase (ammonia)" evidence="8">
    <location>
        <begin position="18"/>
        <end position="876"/>
    </location>
</feature>
<dbReference type="PANTHER" id="PTHR11405:SF53">
    <property type="entry name" value="CARBAMOYL-PHOSPHATE SYNTHASE [AMMONIA], MITOCHONDRIAL"/>
    <property type="match status" value="1"/>
</dbReference>
<dbReference type="InterPro" id="IPR029062">
    <property type="entry name" value="Class_I_gatase-like"/>
</dbReference>
<dbReference type="InterPro" id="IPR002474">
    <property type="entry name" value="CarbamoylP_synth_ssu_N"/>
</dbReference>
<dbReference type="Gene3D" id="3.40.50.880">
    <property type="match status" value="1"/>
</dbReference>
<keyword evidence="3 7" id="KW-0547">Nucleotide-binding</keyword>
<dbReference type="InterPro" id="IPR017926">
    <property type="entry name" value="GATASE"/>
</dbReference>
<name>A0A5N4E5G7_CAMDR</name>
<accession>A0A5N4E5G7</accession>
<evidence type="ECO:0000256" key="8">
    <source>
        <dbReference type="SAM" id="SignalP"/>
    </source>
</evidence>
<dbReference type="PROSITE" id="PS50975">
    <property type="entry name" value="ATP_GRASP"/>
    <property type="match status" value="1"/>
</dbReference>
<dbReference type="PANTHER" id="PTHR11405">
    <property type="entry name" value="CARBAMOYLTRANSFERASE FAMILY MEMBER"/>
    <property type="match status" value="1"/>
</dbReference>
<comment type="catalytic activity">
    <reaction evidence="6">
        <text>hydrogencarbonate + NH4(+) + 2 ATP = carbamoyl phosphate + 2 ADP + phosphate + 2 H(+)</text>
        <dbReference type="Rhea" id="RHEA:18029"/>
        <dbReference type="ChEBI" id="CHEBI:15378"/>
        <dbReference type="ChEBI" id="CHEBI:17544"/>
        <dbReference type="ChEBI" id="CHEBI:28938"/>
        <dbReference type="ChEBI" id="CHEBI:30616"/>
        <dbReference type="ChEBI" id="CHEBI:43474"/>
        <dbReference type="ChEBI" id="CHEBI:58228"/>
        <dbReference type="ChEBI" id="CHEBI:456216"/>
        <dbReference type="EC" id="6.3.4.16"/>
    </reaction>
</comment>
<comment type="caution">
    <text evidence="10">The sequence shown here is derived from an EMBL/GenBank/DDBJ whole genome shotgun (WGS) entry which is preliminary data.</text>
</comment>
<dbReference type="CDD" id="cd01744">
    <property type="entry name" value="GATase1_CPSase"/>
    <property type="match status" value="1"/>
</dbReference>
<dbReference type="GO" id="GO:0005737">
    <property type="term" value="C:cytoplasm"/>
    <property type="evidence" value="ECO:0007669"/>
    <property type="project" value="TreeGrafter"/>
</dbReference>
<evidence type="ECO:0000256" key="3">
    <source>
        <dbReference type="ARBA" id="ARBA00022741"/>
    </source>
</evidence>
<protein>
    <recommendedName>
        <fullName evidence="5">carbamoyl-phosphate synthase (ammonia)</fullName>
        <ecNumber evidence="5">6.3.4.16</ecNumber>
    </recommendedName>
</protein>
<dbReference type="InterPro" id="IPR016185">
    <property type="entry name" value="PreATP-grasp_dom_sf"/>
</dbReference>
<dbReference type="Pfam" id="PF25596">
    <property type="entry name" value="CPSase_L_D1"/>
    <property type="match status" value="1"/>
</dbReference>
<dbReference type="PRINTS" id="PR00096">
    <property type="entry name" value="GATASE"/>
</dbReference>
<reference evidence="10 11" key="1">
    <citation type="journal article" date="2019" name="Mol. Ecol. Resour.">
        <title>Improving Illumina assemblies with Hi-C and long reads: an example with the North African dromedary.</title>
        <authorList>
            <person name="Elbers J.P."/>
            <person name="Rogers M.F."/>
            <person name="Perelman P.L."/>
            <person name="Proskuryakova A.A."/>
            <person name="Serdyukova N.A."/>
            <person name="Johnson W.E."/>
            <person name="Horin P."/>
            <person name="Corander J."/>
            <person name="Murphy D."/>
            <person name="Burger P.A."/>
        </authorList>
    </citation>
    <scope>NUCLEOTIDE SEQUENCE [LARGE SCALE GENOMIC DNA]</scope>
    <source>
        <strain evidence="10">Drom800</strain>
        <tissue evidence="10">Blood</tissue>
    </source>
</reference>
<dbReference type="Pfam" id="PF00117">
    <property type="entry name" value="GATase"/>
    <property type="match status" value="1"/>
</dbReference>
<dbReference type="STRING" id="9838.ENSCDRP00005017443"/>
<dbReference type="Gene3D" id="3.40.50.20">
    <property type="match status" value="1"/>
</dbReference>
<dbReference type="GO" id="GO:0006541">
    <property type="term" value="P:glutamine metabolic process"/>
    <property type="evidence" value="ECO:0007669"/>
    <property type="project" value="InterPro"/>
</dbReference>
<sequence length="876" mass="95548">MLCYVLVILCWTEKAQTAHIVLEDGTKMKGYSFGHPSSVAGEVVFNTGLAGYPEALTDPAYKGQILIMANPIVGNGGAPDTSALDELGLSKYMESDGIKVAGLLVLNYSNDYHHWLATKSLGQWLQEEKGTMLGKIEFEGQSVDFVDPNKQNLIAEVSTKDVKVYGKGNPTKVVAVDCGIKNNVIRLLVKRGAEVHLVPWNHDFTKMEYDGLLIAGGPGNPALAQPLIQNVKKVLESDRKEPLFGISTGNLITGLAAGANAYKMSMANRGQNQPVLNITNRQAFITAQNHGYALDSTLPAGWKPLFVNVNDQTNEGIMHESKPFFGVQFHPEVSPGPTDTEQCHFVFNSLQVSKVLILGSGGLSIGQAGEFDYSGSQAVKAMKEENVKTVLMNPNIASVQTNEVGLKQADTVYFLPITPQFVTEVIKAERPDGLILGMGGQTALNCGVELFKRGVLKEYGVRVLGTSVESIMATEDRQLFSDKLNEINEKIAPSFAVESIEDALKAADTIGYPVMIRSAYALGGLGSGICPNKETLLDLSTKAFAMTNQILVERSVTGWKEIEFEVVRDADDNCVTVCSMENVDAMGVHTGDSVVVAPAQTLSNTEFQLLRQTSINVVRHLGIVGECNIQFALHPTSMEYCIIEVNARLSRSSALASKATGYPLAFIAAKIALGIPLPEIKNVVSGKTSACFEPSLDYMVTKIPRWDLDRFHGTSSRIGSSMKSVGEVMAIGRTFEESFQKALRMCHPSIDGFTSRLPMNKEWPSNIDLRRELAEPSSTRIYAIARVIWDKGPSAIRYSLNMGKCVEILSCTQYEQEVQGLRYKLLLARVPGEGTDFCLLEVIITVHFHSNQELGDFDKEFKECGGLKGKKKEGSE</sequence>
<dbReference type="InterPro" id="IPR005483">
    <property type="entry name" value="CPSase_dom"/>
</dbReference>
<dbReference type="Gene3D" id="3.30.470.20">
    <property type="entry name" value="ATP-grasp fold, B domain"/>
    <property type="match status" value="1"/>
</dbReference>
<dbReference type="SMART" id="SM01097">
    <property type="entry name" value="CPSase_sm_chain"/>
    <property type="match status" value="1"/>
</dbReference>
<dbReference type="FunFam" id="3.40.50.880:FF:000006">
    <property type="entry name" value="Carbamoyl-phosphate synthase 1, mitochondrial"/>
    <property type="match status" value="1"/>
</dbReference>
<dbReference type="SUPFAM" id="SSF56059">
    <property type="entry name" value="Glutathione synthetase ATP-binding domain-like"/>
    <property type="match status" value="1"/>
</dbReference>
<keyword evidence="11" id="KW-1185">Reference proteome</keyword>
<evidence type="ECO:0000256" key="6">
    <source>
        <dbReference type="ARBA" id="ARBA00047359"/>
    </source>
</evidence>
<dbReference type="InterPro" id="IPR011761">
    <property type="entry name" value="ATP-grasp"/>
</dbReference>
<keyword evidence="4 7" id="KW-0067">ATP-binding</keyword>
<keyword evidence="2" id="KW-0677">Repeat</keyword>
<dbReference type="PRINTS" id="PR00099">
    <property type="entry name" value="CPSGATASE"/>
</dbReference>
<dbReference type="PROSITE" id="PS51273">
    <property type="entry name" value="GATASE_TYPE_1"/>
    <property type="match status" value="1"/>
</dbReference>
<dbReference type="Pfam" id="PF02786">
    <property type="entry name" value="CPSase_L_D2"/>
    <property type="match status" value="1"/>
</dbReference>
<evidence type="ECO:0000256" key="4">
    <source>
        <dbReference type="ARBA" id="ARBA00022840"/>
    </source>
</evidence>
<dbReference type="GO" id="GO:0004087">
    <property type="term" value="F:carbamoyl-phosphate synthase (ammonia) activity"/>
    <property type="evidence" value="ECO:0007669"/>
    <property type="project" value="UniProtKB-EC"/>
</dbReference>
<dbReference type="GO" id="GO:0005524">
    <property type="term" value="F:ATP binding"/>
    <property type="evidence" value="ECO:0007669"/>
    <property type="project" value="UniProtKB-UniRule"/>
</dbReference>
<keyword evidence="1" id="KW-0436">Ligase</keyword>
<dbReference type="Proteomes" id="UP000299084">
    <property type="component" value="Unassembled WGS sequence"/>
</dbReference>
<evidence type="ECO:0000256" key="7">
    <source>
        <dbReference type="PROSITE-ProRule" id="PRU00409"/>
    </source>
</evidence>
<dbReference type="GO" id="GO:0006207">
    <property type="term" value="P:'de novo' pyrimidine nucleobase biosynthetic process"/>
    <property type="evidence" value="ECO:0007669"/>
    <property type="project" value="InterPro"/>
</dbReference>
<dbReference type="InterPro" id="IPR035686">
    <property type="entry name" value="CPSase_GATase1"/>
</dbReference>
<dbReference type="FunFam" id="3.40.50.20:FF:000012">
    <property type="entry name" value="Carbamoyl-phosphate synthase 1, mitochondrial"/>
    <property type="match status" value="1"/>
</dbReference>
<dbReference type="AlphaFoldDB" id="A0A5N4E5G7"/>
<proteinExistence type="predicted"/>
<dbReference type="InterPro" id="IPR006274">
    <property type="entry name" value="CarbamoylP_synth_ssu"/>
</dbReference>
<dbReference type="FunFam" id="3.30.470.20:FF:000001">
    <property type="entry name" value="Carbamoyl-phosphate synthase large chain"/>
    <property type="match status" value="1"/>
</dbReference>
<evidence type="ECO:0000256" key="1">
    <source>
        <dbReference type="ARBA" id="ARBA00022598"/>
    </source>
</evidence>
<dbReference type="InterPro" id="IPR058047">
    <property type="entry name" value="CPSase_preATP-grasp"/>
</dbReference>
<gene>
    <name evidence="10" type="ORF">Cadr_000007136</name>
</gene>
<dbReference type="NCBIfam" id="TIGR01368">
    <property type="entry name" value="CPSaseIIsmall"/>
    <property type="match status" value="1"/>
</dbReference>
<dbReference type="PRINTS" id="PR00098">
    <property type="entry name" value="CPSASE"/>
</dbReference>
<evidence type="ECO:0000313" key="11">
    <source>
        <dbReference type="Proteomes" id="UP000299084"/>
    </source>
</evidence>
<dbReference type="GO" id="GO:0046872">
    <property type="term" value="F:metal ion binding"/>
    <property type="evidence" value="ECO:0007669"/>
    <property type="project" value="InterPro"/>
</dbReference>
<dbReference type="SUPFAM" id="SSF52021">
    <property type="entry name" value="Carbamoyl phosphate synthetase, small subunit N-terminal domain"/>
    <property type="match status" value="1"/>
</dbReference>
<feature type="domain" description="ATP-grasp" evidence="9">
    <location>
        <begin position="481"/>
        <end position="673"/>
    </location>
</feature>
<feature type="signal peptide" evidence="8">
    <location>
        <begin position="1"/>
        <end position="17"/>
    </location>
</feature>
<dbReference type="EC" id="6.3.4.16" evidence="5"/>
<dbReference type="PROSITE" id="PS00867">
    <property type="entry name" value="CPSASE_2"/>
    <property type="match status" value="1"/>
</dbReference>
<keyword evidence="8" id="KW-0732">Signal</keyword>
<dbReference type="NCBIfam" id="NF003671">
    <property type="entry name" value="PRK05294.1"/>
    <property type="match status" value="1"/>
</dbReference>
<dbReference type="SUPFAM" id="SSF52317">
    <property type="entry name" value="Class I glutamine amidotransferase-like"/>
    <property type="match status" value="1"/>
</dbReference>
<evidence type="ECO:0000313" key="10">
    <source>
        <dbReference type="EMBL" id="KAB1278708.1"/>
    </source>
</evidence>
<evidence type="ECO:0000256" key="5">
    <source>
        <dbReference type="ARBA" id="ARBA00044063"/>
    </source>
</evidence>
<evidence type="ECO:0000259" key="9">
    <source>
        <dbReference type="PROSITE" id="PS50975"/>
    </source>
</evidence>
<dbReference type="GO" id="GO:0004088">
    <property type="term" value="F:carbamoyl-phosphate synthase (glutamine-hydrolyzing) activity"/>
    <property type="evidence" value="ECO:0007669"/>
    <property type="project" value="InterPro"/>
</dbReference>
<dbReference type="InterPro" id="IPR005479">
    <property type="entry name" value="CPAse_ATP-bd"/>
</dbReference>
<dbReference type="InterPro" id="IPR036480">
    <property type="entry name" value="CarbP_synth_ssu_N_sf"/>
</dbReference>
<dbReference type="EMBL" id="JWIN03000005">
    <property type="protein sequence ID" value="KAB1278708.1"/>
    <property type="molecule type" value="Genomic_DNA"/>
</dbReference>
<dbReference type="Gene3D" id="3.50.30.20">
    <property type="entry name" value="Carbamoyl-phosphate synthase small subunit, N-terminal domain"/>
    <property type="match status" value="1"/>
</dbReference>
<evidence type="ECO:0000256" key="2">
    <source>
        <dbReference type="ARBA" id="ARBA00022737"/>
    </source>
</evidence>
<dbReference type="SUPFAM" id="SSF52440">
    <property type="entry name" value="PreATP-grasp domain"/>
    <property type="match status" value="1"/>
</dbReference>
<dbReference type="PROSITE" id="PS00866">
    <property type="entry name" value="CPSASE_1"/>
    <property type="match status" value="1"/>
</dbReference>